<proteinExistence type="predicted"/>
<evidence type="ECO:0000259" key="1">
    <source>
        <dbReference type="Pfam" id="PF09861"/>
    </source>
</evidence>
<dbReference type="AlphaFoldDB" id="A0A7Y9I2U4"/>
<feature type="domain" description="LarA-like N-terminal" evidence="1">
    <location>
        <begin position="37"/>
        <end position="188"/>
    </location>
</feature>
<sequence>MARPGFVLEVDERTPPLVVHSGDTVVRQLFPLGAKVVYPPDPLPTLADVRGEVGRTLDQPLGGDPLAARLRPDSRLTVVVEDLSVPVPSMPDPDVRGVIVEEVLSRAADAGVDDVEVIVGTGLRRRLTGAELRRLVGERVYRSFVGDGLLRNHDAEDENRLTAIGSVSDTLTVRIDRRVVESDLVVVVRVAGQPAPAFDIPEGSLGHWLAASLGSTATITGLTGPDGESVARLVGGAVTAFAVDAVLDNRTFGAPVEFLGKREWEWSLREQARAYGLRQGLSLVPAKLRRSLAGNLPGGYGVVSVAAGDPALVADAAAETVRAQQLVEVGGQADVAVVGVPQAGPGSLGSVTNPILAAWSGLVGTLGAATGKPVVRDGGAVILYHPARSEFSPLHHPSYVDFFDEVLPTGVTPEAFGRFATDEWYRHLYRTSHAFHGVHPFLTWAEVTAATARLSDVVWVGGDRSTVARMGFRAASSLADALEMTAASVGSDPTISYLHSPPRLLAEVT</sequence>
<dbReference type="InterPro" id="IPR043166">
    <property type="entry name" value="LarA-like_C"/>
</dbReference>
<evidence type="ECO:0000313" key="3">
    <source>
        <dbReference type="Proteomes" id="UP000569914"/>
    </source>
</evidence>
<dbReference type="Gene3D" id="3.90.226.30">
    <property type="match status" value="1"/>
</dbReference>
<reference evidence="2 3" key="1">
    <citation type="submission" date="2020-07" db="EMBL/GenBank/DDBJ databases">
        <title>Sequencing the genomes of 1000 actinobacteria strains.</title>
        <authorList>
            <person name="Klenk H.-P."/>
        </authorList>
    </citation>
    <scope>NUCLEOTIDE SEQUENCE [LARGE SCALE GENOMIC DNA]</scope>
    <source>
        <strain evidence="2 3">DSM 22083</strain>
    </source>
</reference>
<dbReference type="Pfam" id="PF09861">
    <property type="entry name" value="Lar_N"/>
    <property type="match status" value="1"/>
</dbReference>
<keyword evidence="3" id="KW-1185">Reference proteome</keyword>
<dbReference type="InterPro" id="IPR018657">
    <property type="entry name" value="LarA-like_N"/>
</dbReference>
<name>A0A7Y9I2U4_9ACTN</name>
<comment type="caution">
    <text evidence="2">The sequence shown here is derived from an EMBL/GenBank/DDBJ whole genome shotgun (WGS) entry which is preliminary data.</text>
</comment>
<dbReference type="GO" id="GO:0050043">
    <property type="term" value="F:lactate racemase activity"/>
    <property type="evidence" value="ECO:0007669"/>
    <property type="project" value="InterPro"/>
</dbReference>
<dbReference type="Gene3D" id="3.40.50.11440">
    <property type="match status" value="1"/>
</dbReference>
<dbReference type="EMBL" id="JACCBU010000001">
    <property type="protein sequence ID" value="NYE69158.1"/>
    <property type="molecule type" value="Genomic_DNA"/>
</dbReference>
<protein>
    <recommendedName>
        <fullName evidence="1">LarA-like N-terminal domain-containing protein</fullName>
    </recommendedName>
</protein>
<organism evidence="2 3">
    <name type="scientific">Microlunatus parietis</name>
    <dbReference type="NCBI Taxonomy" id="682979"/>
    <lineage>
        <taxon>Bacteria</taxon>
        <taxon>Bacillati</taxon>
        <taxon>Actinomycetota</taxon>
        <taxon>Actinomycetes</taxon>
        <taxon>Propionibacteriales</taxon>
        <taxon>Propionibacteriaceae</taxon>
        <taxon>Microlunatus</taxon>
    </lineage>
</organism>
<dbReference type="RefSeq" id="WP_179747922.1">
    <property type="nucleotide sequence ID" value="NZ_JACCBU010000001.1"/>
</dbReference>
<accession>A0A7Y9I2U4</accession>
<evidence type="ECO:0000313" key="2">
    <source>
        <dbReference type="EMBL" id="NYE69158.1"/>
    </source>
</evidence>
<gene>
    <name evidence="2" type="ORF">BKA15_000487</name>
</gene>
<dbReference type="Proteomes" id="UP000569914">
    <property type="component" value="Unassembled WGS sequence"/>
</dbReference>